<accession>A0ABP7QW70</accession>
<sequence>MRRVDLLRLADANAYGTRGMVTDLEAAVDQLAHAVADKHQIDAAAIGAAVRTAIVDSLMPRTSPCPTAPIPTEWPLLTLLRDSAERVLGAGLLSVPKGVAARFSSEGASFASTGITTKPGFARQHQ</sequence>
<name>A0ABP7QW70_9PSEU</name>
<dbReference type="RefSeq" id="WP_344870753.1">
    <property type="nucleotide sequence ID" value="NZ_BAABAL010000004.1"/>
</dbReference>
<keyword evidence="2" id="KW-1185">Reference proteome</keyword>
<proteinExistence type="predicted"/>
<evidence type="ECO:0000313" key="1">
    <source>
        <dbReference type="EMBL" id="GAA3988972.1"/>
    </source>
</evidence>
<reference evidence="2" key="1">
    <citation type="journal article" date="2019" name="Int. J. Syst. Evol. Microbiol.">
        <title>The Global Catalogue of Microorganisms (GCM) 10K type strain sequencing project: providing services to taxonomists for standard genome sequencing and annotation.</title>
        <authorList>
            <consortium name="The Broad Institute Genomics Platform"/>
            <consortium name="The Broad Institute Genome Sequencing Center for Infectious Disease"/>
            <person name="Wu L."/>
            <person name="Ma J."/>
        </authorList>
    </citation>
    <scope>NUCLEOTIDE SEQUENCE [LARGE SCALE GENOMIC DNA]</scope>
    <source>
        <strain evidence="2">JCM 17342</strain>
    </source>
</reference>
<dbReference type="EMBL" id="BAABAL010000004">
    <property type="protein sequence ID" value="GAA3988972.1"/>
    <property type="molecule type" value="Genomic_DNA"/>
</dbReference>
<organism evidence="1 2">
    <name type="scientific">Allokutzneria multivorans</name>
    <dbReference type="NCBI Taxonomy" id="1142134"/>
    <lineage>
        <taxon>Bacteria</taxon>
        <taxon>Bacillati</taxon>
        <taxon>Actinomycetota</taxon>
        <taxon>Actinomycetes</taxon>
        <taxon>Pseudonocardiales</taxon>
        <taxon>Pseudonocardiaceae</taxon>
        <taxon>Allokutzneria</taxon>
    </lineage>
</organism>
<dbReference type="Proteomes" id="UP001501747">
    <property type="component" value="Unassembled WGS sequence"/>
</dbReference>
<comment type="caution">
    <text evidence="1">The sequence shown here is derived from an EMBL/GenBank/DDBJ whole genome shotgun (WGS) entry which is preliminary data.</text>
</comment>
<gene>
    <name evidence="1" type="ORF">GCM10022247_04340</name>
</gene>
<protein>
    <submittedName>
        <fullName evidence="1">Uncharacterized protein</fullName>
    </submittedName>
</protein>
<evidence type="ECO:0000313" key="2">
    <source>
        <dbReference type="Proteomes" id="UP001501747"/>
    </source>
</evidence>